<gene>
    <name evidence="1" type="ORF">GCM10010832_25250</name>
</gene>
<evidence type="ECO:0000313" key="1">
    <source>
        <dbReference type="EMBL" id="GGE44173.1"/>
    </source>
</evidence>
<name>A0ABQ1SMV1_9FLAO</name>
<proteinExistence type="predicted"/>
<accession>A0ABQ1SMV1</accession>
<comment type="caution">
    <text evidence="1">The sequence shown here is derived from an EMBL/GenBank/DDBJ whole genome shotgun (WGS) entry which is preliminary data.</text>
</comment>
<dbReference type="EMBL" id="BMGM01000013">
    <property type="protein sequence ID" value="GGE44173.1"/>
    <property type="molecule type" value="Genomic_DNA"/>
</dbReference>
<dbReference type="Proteomes" id="UP000599179">
    <property type="component" value="Unassembled WGS sequence"/>
</dbReference>
<keyword evidence="2" id="KW-1185">Reference proteome</keyword>
<protein>
    <submittedName>
        <fullName evidence="1">Uncharacterized protein</fullName>
    </submittedName>
</protein>
<evidence type="ECO:0000313" key="2">
    <source>
        <dbReference type="Proteomes" id="UP000599179"/>
    </source>
</evidence>
<sequence length="280" mass="33080">MFLTFMTYSCLAQQEYRFVYPKEFGDEEIILRFYLEEKQQKLVTTNSKLFIPEDFIIEADSITASFSFYKIFLEKADFENKTIALKSGLGLDEVVVKTKKHVYVGPNQKNEVPHRYAKGQSALLDLPTHRLPEDLKLVGIRYQFRKGNKLVHGYSSKGKRFKVFLKGYQKDRKNKRIDNLLGKELIFKIPNKIPKWFEVDLREFDINYKDFNFLVFGFEALDNGILMQQYQRSKEDLLNEKPSLHSIYSLHGEESLKIERKWFDETGLPLVQLIFEDLDE</sequence>
<organism evidence="1 2">
    <name type="scientific">Psychroflexus planctonicus</name>
    <dbReference type="NCBI Taxonomy" id="1526575"/>
    <lineage>
        <taxon>Bacteria</taxon>
        <taxon>Pseudomonadati</taxon>
        <taxon>Bacteroidota</taxon>
        <taxon>Flavobacteriia</taxon>
        <taxon>Flavobacteriales</taxon>
        <taxon>Flavobacteriaceae</taxon>
        <taxon>Psychroflexus</taxon>
    </lineage>
</organism>
<reference evidence="2" key="1">
    <citation type="journal article" date="2019" name="Int. J. Syst. Evol. Microbiol.">
        <title>The Global Catalogue of Microorganisms (GCM) 10K type strain sequencing project: providing services to taxonomists for standard genome sequencing and annotation.</title>
        <authorList>
            <consortium name="The Broad Institute Genomics Platform"/>
            <consortium name="The Broad Institute Genome Sequencing Center for Infectious Disease"/>
            <person name="Wu L."/>
            <person name="Ma J."/>
        </authorList>
    </citation>
    <scope>NUCLEOTIDE SEQUENCE [LARGE SCALE GENOMIC DNA]</scope>
    <source>
        <strain evidence="2">CGMCC 1.12931</strain>
    </source>
</reference>